<dbReference type="Proteomes" id="UP000532194">
    <property type="component" value="Unassembled WGS sequence"/>
</dbReference>
<gene>
    <name evidence="3" type="ORF">G1C95_1626</name>
</gene>
<dbReference type="EMBL" id="JAAIII010000004">
    <property type="protein sequence ID" value="NMM94439.1"/>
    <property type="molecule type" value="Genomic_DNA"/>
</dbReference>
<keyword evidence="4" id="KW-1185">Reference proteome</keyword>
<sequence>MPQDRPEVARFSRVGETGDLLFCVDGRTFAVTVDDTLERAILEAKQVKSETQPQYQPRQQSSLPISQIQSLIRAGANPAKVAEKYQLSEALVRRFSSAVETEKQYAIEQFLTVPAPKGSRVRTVSELVERTLAAASIGMESVTWKATRRGLEPWRIVAQFTSAGREIHAEWTWNMHDNSVVCLNNTARKLLGEQGLKTDAGSPQGAAAQLPGDSVRSARIERTVSAWSAALPNPHPSPSAPIVPLARHETPHATTTGSMPPIELPTTGSIPVTTAVTDSAHSPAAQAQQDSAAAGAAPGTTSGAESSTNTSEQSASAQSTGTSADDPAKTQQPASKPAKRRSGRSAVPSWDEILFGD</sequence>
<feature type="compositionally biased region" description="Low complexity" evidence="1">
    <location>
        <begin position="279"/>
        <end position="324"/>
    </location>
</feature>
<organism evidence="3 4">
    <name type="scientific">Bifidobacterium oedipodis</name>
    <dbReference type="NCBI Taxonomy" id="2675322"/>
    <lineage>
        <taxon>Bacteria</taxon>
        <taxon>Bacillati</taxon>
        <taxon>Actinomycetota</taxon>
        <taxon>Actinomycetes</taxon>
        <taxon>Bifidobacteriales</taxon>
        <taxon>Bifidobacteriaceae</taxon>
        <taxon>Bifidobacterium</taxon>
    </lineage>
</organism>
<dbReference type="AlphaFoldDB" id="A0A7Y0EQ84"/>
<evidence type="ECO:0000313" key="3">
    <source>
        <dbReference type="EMBL" id="NMM94439.1"/>
    </source>
</evidence>
<evidence type="ECO:0000259" key="2">
    <source>
        <dbReference type="Pfam" id="PF11268"/>
    </source>
</evidence>
<dbReference type="InterPro" id="IPR021421">
    <property type="entry name" value="DUF3071"/>
</dbReference>
<protein>
    <recommendedName>
        <fullName evidence="2">DUF3071 domain-containing protein</fullName>
    </recommendedName>
</protein>
<feature type="compositionally biased region" description="Polar residues" evidence="1">
    <location>
        <begin position="266"/>
        <end position="277"/>
    </location>
</feature>
<comment type="caution">
    <text evidence="3">The sequence shown here is derived from an EMBL/GenBank/DDBJ whole genome shotgun (WGS) entry which is preliminary data.</text>
</comment>
<reference evidence="3 4" key="1">
    <citation type="submission" date="2020-02" db="EMBL/GenBank/DDBJ databases">
        <title>Characterization of phylogenetic diversity of novel bifidobacterial species isolated in Czech ZOOs.</title>
        <authorList>
            <person name="Lugli G.A."/>
            <person name="Vera N.B."/>
            <person name="Ventura M."/>
        </authorList>
    </citation>
    <scope>NUCLEOTIDE SEQUENCE [LARGE SCALE GENOMIC DNA]</scope>
    <source>
        <strain evidence="3 4">DSM 109957</strain>
    </source>
</reference>
<evidence type="ECO:0000256" key="1">
    <source>
        <dbReference type="SAM" id="MobiDB-lite"/>
    </source>
</evidence>
<dbReference type="RefSeq" id="WP_169172449.1">
    <property type="nucleotide sequence ID" value="NZ_JAAIII010000004.1"/>
</dbReference>
<dbReference type="Pfam" id="PF11268">
    <property type="entry name" value="DUF3071"/>
    <property type="match status" value="1"/>
</dbReference>
<proteinExistence type="predicted"/>
<feature type="domain" description="DUF3071" evidence="2">
    <location>
        <begin position="10"/>
        <end position="173"/>
    </location>
</feature>
<accession>A0A7Y0EQ84</accession>
<name>A0A7Y0EQ84_9BIFI</name>
<feature type="region of interest" description="Disordered" evidence="1">
    <location>
        <begin position="196"/>
        <end position="215"/>
    </location>
</feature>
<dbReference type="NCBIfam" id="NF040712">
    <property type="entry name" value="SepH"/>
    <property type="match status" value="1"/>
</dbReference>
<dbReference type="InterPro" id="IPR047682">
    <property type="entry name" value="SepH-like"/>
</dbReference>
<feature type="region of interest" description="Disordered" evidence="1">
    <location>
        <begin position="250"/>
        <end position="357"/>
    </location>
</feature>
<evidence type="ECO:0000313" key="4">
    <source>
        <dbReference type="Proteomes" id="UP000532194"/>
    </source>
</evidence>